<comment type="caution">
    <text evidence="2">The sequence shown here is derived from an EMBL/GenBank/DDBJ whole genome shotgun (WGS) entry which is preliminary data.</text>
</comment>
<evidence type="ECO:0000256" key="1">
    <source>
        <dbReference type="SAM" id="MobiDB-lite"/>
    </source>
</evidence>
<keyword evidence="3" id="KW-1185">Reference proteome</keyword>
<gene>
    <name evidence="2" type="ORF">GCM10022254_52720</name>
</gene>
<proteinExistence type="predicted"/>
<sequence length="279" mass="30206">MAEAGTEEFAEFGAAALDSFQSLFEETEHLDHRNNDTDACELLGDLLIDLMHYAERRGLEFNDVLAQAHGYYLSEQNSPDVFAIGSAVQLEGLAADEAFLLGQPTRGIVTGLLVPYEGPTEYHVRFLGETGSRRIIAADLEPAPPFPAASTAQGVINDPLHAEETLTETMTRIGRADISGVRPQQDDLNDHRALLEALVTWNGMETHNVTDLLLAKVEPRLAGPHRPGAVADQPLSPAQIAAQDFPMPLDQGLTAHHPDSQPAARPAASPNARRNRPNS</sequence>
<evidence type="ECO:0000313" key="2">
    <source>
        <dbReference type="EMBL" id="GAA4238114.1"/>
    </source>
</evidence>
<evidence type="ECO:0000313" key="3">
    <source>
        <dbReference type="Proteomes" id="UP001501710"/>
    </source>
</evidence>
<dbReference type="RefSeq" id="WP_344901426.1">
    <property type="nucleotide sequence ID" value="NZ_BAABAS010000020.1"/>
</dbReference>
<accession>A0ABP8CE64</accession>
<organism evidence="2 3">
    <name type="scientific">Actinomadura meridiana</name>
    <dbReference type="NCBI Taxonomy" id="559626"/>
    <lineage>
        <taxon>Bacteria</taxon>
        <taxon>Bacillati</taxon>
        <taxon>Actinomycetota</taxon>
        <taxon>Actinomycetes</taxon>
        <taxon>Streptosporangiales</taxon>
        <taxon>Thermomonosporaceae</taxon>
        <taxon>Actinomadura</taxon>
    </lineage>
</organism>
<reference evidence="3" key="1">
    <citation type="journal article" date="2019" name="Int. J. Syst. Evol. Microbiol.">
        <title>The Global Catalogue of Microorganisms (GCM) 10K type strain sequencing project: providing services to taxonomists for standard genome sequencing and annotation.</title>
        <authorList>
            <consortium name="The Broad Institute Genomics Platform"/>
            <consortium name="The Broad Institute Genome Sequencing Center for Infectious Disease"/>
            <person name="Wu L."/>
            <person name="Ma J."/>
        </authorList>
    </citation>
    <scope>NUCLEOTIDE SEQUENCE [LARGE SCALE GENOMIC DNA]</scope>
    <source>
        <strain evidence="3">JCM 17440</strain>
    </source>
</reference>
<name>A0ABP8CE64_9ACTN</name>
<protein>
    <submittedName>
        <fullName evidence="2">Uncharacterized protein</fullName>
    </submittedName>
</protein>
<feature type="compositionally biased region" description="Low complexity" evidence="1">
    <location>
        <begin position="262"/>
        <end position="272"/>
    </location>
</feature>
<dbReference type="EMBL" id="BAABAS010000020">
    <property type="protein sequence ID" value="GAA4238114.1"/>
    <property type="molecule type" value="Genomic_DNA"/>
</dbReference>
<dbReference type="Proteomes" id="UP001501710">
    <property type="component" value="Unassembled WGS sequence"/>
</dbReference>
<feature type="region of interest" description="Disordered" evidence="1">
    <location>
        <begin position="224"/>
        <end position="279"/>
    </location>
</feature>